<accession>A0ABD1NYF9</accession>
<dbReference type="PANTHER" id="PTHR31681:SF34">
    <property type="entry name" value="DUF295 DOMAIN-CONTAINING PROTEIN"/>
    <property type="match status" value="1"/>
</dbReference>
<keyword evidence="3" id="KW-1185">Reference proteome</keyword>
<gene>
    <name evidence="2" type="ORF">Fot_56744</name>
</gene>
<dbReference type="PANTHER" id="PTHR31681">
    <property type="entry name" value="C2H2-LIKE ZINC FINGER PROTEIN"/>
    <property type="match status" value="1"/>
</dbReference>
<comment type="caution">
    <text evidence="2">The sequence shown here is derived from an EMBL/GenBank/DDBJ whole genome shotgun (WGS) entry which is preliminary data.</text>
</comment>
<dbReference type="Gene3D" id="3.90.228.10">
    <property type="match status" value="1"/>
</dbReference>
<evidence type="ECO:0000256" key="1">
    <source>
        <dbReference type="SAM" id="MobiDB-lite"/>
    </source>
</evidence>
<feature type="region of interest" description="Disordered" evidence="1">
    <location>
        <begin position="47"/>
        <end position="66"/>
    </location>
</feature>
<dbReference type="Proteomes" id="UP001604277">
    <property type="component" value="Unassembled WGS sequence"/>
</dbReference>
<name>A0ABD1NYF9_9LAMI</name>
<proteinExistence type="predicted"/>
<organism evidence="2 3">
    <name type="scientific">Forsythia ovata</name>
    <dbReference type="NCBI Taxonomy" id="205694"/>
    <lineage>
        <taxon>Eukaryota</taxon>
        <taxon>Viridiplantae</taxon>
        <taxon>Streptophyta</taxon>
        <taxon>Embryophyta</taxon>
        <taxon>Tracheophyta</taxon>
        <taxon>Spermatophyta</taxon>
        <taxon>Magnoliopsida</taxon>
        <taxon>eudicotyledons</taxon>
        <taxon>Gunneridae</taxon>
        <taxon>Pentapetalae</taxon>
        <taxon>asterids</taxon>
        <taxon>lamiids</taxon>
        <taxon>Lamiales</taxon>
        <taxon>Oleaceae</taxon>
        <taxon>Forsythieae</taxon>
        <taxon>Forsythia</taxon>
    </lineage>
</organism>
<evidence type="ECO:0000313" key="2">
    <source>
        <dbReference type="EMBL" id="KAL2456646.1"/>
    </source>
</evidence>
<dbReference type="EMBL" id="JBFOLJ010000056">
    <property type="protein sequence ID" value="KAL2456646.1"/>
    <property type="molecule type" value="Genomic_DNA"/>
</dbReference>
<protein>
    <submittedName>
        <fullName evidence="2">Zinc finger protein-related</fullName>
    </submittedName>
</protein>
<dbReference type="SUPFAM" id="SSF56399">
    <property type="entry name" value="ADP-ribosylation"/>
    <property type="match status" value="1"/>
</dbReference>
<dbReference type="AlphaFoldDB" id="A0ABD1NYF9"/>
<reference evidence="3" key="1">
    <citation type="submission" date="2024-07" db="EMBL/GenBank/DDBJ databases">
        <title>Two chromosome-level genome assemblies of Korean endemic species Abeliophyllum distichum and Forsythia ovata (Oleaceae).</title>
        <authorList>
            <person name="Jang H."/>
        </authorList>
    </citation>
    <scope>NUCLEOTIDE SEQUENCE [LARGE SCALE GENOMIC DNA]</scope>
</reference>
<sequence>MSCRDKFCHHESENKRKISERKMHGMWIVLTQNMNCGNQVTDVCLPAKSKSSTSGRKPESELTDGTENLVIQPRFRQNHLRKRAGDRGSSRNIIETIFQTSATNPIKYSRKIKRVLKVINSLDIYEKFEKYRETVKKKSYEQYKRHPRTIVDGNELLLFYGTTMSCCGSNIKQVFELCKDPTCRVCRLIQSGFNTSYNKKNGIQLNLDSGELSENKTVITKGKNVKRAIIVCRTIAGGVVTMDDIEHEEVYDSVGTGPYSKSEYLILQNPSAVLPCFIVILIL</sequence>
<evidence type="ECO:0000313" key="3">
    <source>
        <dbReference type="Proteomes" id="UP001604277"/>
    </source>
</evidence>